<protein>
    <recommendedName>
        <fullName evidence="2">MobA/VirD2-like nuclease domain-containing protein</fullName>
    </recommendedName>
</protein>
<name>A0A0H5Q960_9ZZZZ</name>
<evidence type="ECO:0000259" key="2">
    <source>
        <dbReference type="Pfam" id="PF03432"/>
    </source>
</evidence>
<reference evidence="3" key="1">
    <citation type="submission" date="2015-06" db="EMBL/GenBank/DDBJ databases">
        <authorList>
            <person name="Joergensen T."/>
        </authorList>
    </citation>
    <scope>NUCLEOTIDE SEQUENCE</scope>
    <source>
        <plasmid evidence="3">pRGRH1792</plasmid>
    </source>
</reference>
<evidence type="ECO:0000313" key="3">
    <source>
        <dbReference type="EMBL" id="CRY97920.1"/>
    </source>
</evidence>
<feature type="compositionally biased region" description="Basic and acidic residues" evidence="1">
    <location>
        <begin position="498"/>
        <end position="521"/>
    </location>
</feature>
<sequence length="528" mass="60485">MIVKIHSRGAGSGSGPVDYLLGKDRNREHAEVLRGDPERVKELIDTSEYFRTYTSGVLSFQERDLPADEKTRLMDEWENTLMIGLDKDQYTCLWVQHQDKGRLELNFVIPNVELQSGKRLQPYFDRADRPRVNAWQTLTNERLGLRDPNDPIYRRPLTPASDLPRDKQLAAESITKGLMELMRVGQIRERKDVISHLEQFGFQVVRETKNSLSIADPSGGRNIRLKGAIYERDFKFSETVRDDIEAASRRYRNQRQNRISAARECYQTGLEIKRAEHQQRYPRTEPTAALVIGYDDGQTQSVDRIIRSLSDCDTVRYSGVSGQDDSRPLSGNSAVRSERAGDERIHRERAFGNDGRQEEKPVLPDFAEIGVQRGRPVSEQERPYCHQIPDQITSLNVPDNDTAAFFQRRNPSHDGNGETTPERTGELTAQLRATAERVAEQLRQLTEHVRHYLESLHAKSARKRPAERASDTLTATSRGLEQASHQFERKSAPVIAVAEHKRAEQRRNELEQQRQKTRSRDNGFGMGF</sequence>
<dbReference type="AlphaFoldDB" id="A0A0H5Q960"/>
<proteinExistence type="predicted"/>
<feature type="region of interest" description="Disordered" evidence="1">
    <location>
        <begin position="317"/>
        <end position="342"/>
    </location>
</feature>
<keyword evidence="3" id="KW-0614">Plasmid</keyword>
<evidence type="ECO:0000256" key="1">
    <source>
        <dbReference type="SAM" id="MobiDB-lite"/>
    </source>
</evidence>
<accession>A0A0H5Q960</accession>
<dbReference type="EMBL" id="LN854291">
    <property type="protein sequence ID" value="CRY97920.1"/>
    <property type="molecule type" value="Genomic_DNA"/>
</dbReference>
<feature type="domain" description="MobA/VirD2-like nuclease" evidence="2">
    <location>
        <begin position="53"/>
        <end position="126"/>
    </location>
</feature>
<reference evidence="3" key="2">
    <citation type="submission" date="2015-07" db="EMBL/GenBank/DDBJ databases">
        <title>Plasmids, circular viruses and viroids from rat gut.</title>
        <authorList>
            <person name="Jorgensen T.J."/>
            <person name="Hansen M.A."/>
            <person name="Xu Z."/>
            <person name="Tabak M.A."/>
            <person name="Sorensen S.J."/>
            <person name="Hansen L.H."/>
        </authorList>
    </citation>
    <scope>NUCLEOTIDE SEQUENCE</scope>
    <source>
        <plasmid evidence="3">pRGRH1792</plasmid>
    </source>
</reference>
<organism evidence="3">
    <name type="scientific">uncultured prokaryote</name>
    <dbReference type="NCBI Taxonomy" id="198431"/>
    <lineage>
        <taxon>unclassified sequences</taxon>
        <taxon>environmental samples</taxon>
    </lineage>
</organism>
<feature type="compositionally biased region" description="Polar residues" evidence="1">
    <location>
        <begin position="471"/>
        <end position="485"/>
    </location>
</feature>
<geneLocation type="plasmid" evidence="3">
    <name>pRGRH1792</name>
</geneLocation>
<dbReference type="Pfam" id="PF03432">
    <property type="entry name" value="Relaxase"/>
    <property type="match status" value="1"/>
</dbReference>
<dbReference type="InterPro" id="IPR005094">
    <property type="entry name" value="Endonuclease_MobA/VirD2"/>
</dbReference>
<feature type="region of interest" description="Disordered" evidence="1">
    <location>
        <begin position="456"/>
        <end position="528"/>
    </location>
</feature>